<reference evidence="4" key="2">
    <citation type="submission" date="2025-08" db="UniProtKB">
        <authorList>
            <consortium name="RefSeq"/>
        </authorList>
    </citation>
    <scope>IDENTIFICATION</scope>
    <source>
        <tissue evidence="4">Whole plant</tissue>
    </source>
</reference>
<dbReference type="SUPFAM" id="SSF49599">
    <property type="entry name" value="TRAF domain-like"/>
    <property type="match status" value="1"/>
</dbReference>
<dbReference type="AlphaFoldDB" id="A0A9C6TAB5"/>
<reference evidence="3" key="1">
    <citation type="journal article" date="2016" name="Nat. Genet.">
        <title>The genome sequences of Arachis duranensis and Arachis ipaensis, the diploid ancestors of cultivated peanut.</title>
        <authorList>
            <person name="Bertioli D.J."/>
            <person name="Cannon S.B."/>
            <person name="Froenicke L."/>
            <person name="Huang G."/>
            <person name="Farmer A.D."/>
            <person name="Cannon E.K."/>
            <person name="Liu X."/>
            <person name="Gao D."/>
            <person name="Clevenger J."/>
            <person name="Dash S."/>
            <person name="Ren L."/>
            <person name="Moretzsohn M.C."/>
            <person name="Shirasawa K."/>
            <person name="Huang W."/>
            <person name="Vidigal B."/>
            <person name="Abernathy B."/>
            <person name="Chu Y."/>
            <person name="Niederhuth C.E."/>
            <person name="Umale P."/>
            <person name="Araujo A.C."/>
            <person name="Kozik A."/>
            <person name="Kim K.D."/>
            <person name="Burow M.D."/>
            <person name="Varshney R.K."/>
            <person name="Wang X."/>
            <person name="Zhang X."/>
            <person name="Barkley N."/>
            <person name="Guimaraes P.M."/>
            <person name="Isobe S."/>
            <person name="Guo B."/>
            <person name="Liao B."/>
            <person name="Stalker H.T."/>
            <person name="Schmitz R.J."/>
            <person name="Scheffler B.E."/>
            <person name="Leal-Bertioli S.C."/>
            <person name="Xun X."/>
            <person name="Jackson S.A."/>
            <person name="Michelmore R."/>
            <person name="Ozias-Akins P."/>
        </authorList>
    </citation>
    <scope>NUCLEOTIDE SEQUENCE [LARGE SCALE GENOMIC DNA]</scope>
    <source>
        <strain evidence="3">cv. V14167</strain>
    </source>
</reference>
<evidence type="ECO:0000313" key="3">
    <source>
        <dbReference type="Proteomes" id="UP000515211"/>
    </source>
</evidence>
<dbReference type="RefSeq" id="XP_052112860.1">
    <property type="nucleotide sequence ID" value="XM_052256900.1"/>
</dbReference>
<evidence type="ECO:0000256" key="1">
    <source>
        <dbReference type="ARBA" id="ARBA00023054"/>
    </source>
</evidence>
<dbReference type="GO" id="GO:0016787">
    <property type="term" value="F:hydrolase activity"/>
    <property type="evidence" value="ECO:0007669"/>
    <property type="project" value="UniProtKB-KW"/>
</dbReference>
<dbReference type="PANTHER" id="PTHR46236">
    <property type="entry name" value="TRAF-LIKE SUPERFAMILY PROTEIN"/>
    <property type="match status" value="1"/>
</dbReference>
<dbReference type="GeneID" id="107476019"/>
<gene>
    <name evidence="4" type="primary">LOC107476019</name>
</gene>
<organism evidence="3 4">
    <name type="scientific">Arachis duranensis</name>
    <name type="common">Wild peanut</name>
    <dbReference type="NCBI Taxonomy" id="130453"/>
    <lineage>
        <taxon>Eukaryota</taxon>
        <taxon>Viridiplantae</taxon>
        <taxon>Streptophyta</taxon>
        <taxon>Embryophyta</taxon>
        <taxon>Tracheophyta</taxon>
        <taxon>Spermatophyta</taxon>
        <taxon>Magnoliopsida</taxon>
        <taxon>eudicotyledons</taxon>
        <taxon>Gunneridae</taxon>
        <taxon>Pentapetalae</taxon>
        <taxon>rosids</taxon>
        <taxon>fabids</taxon>
        <taxon>Fabales</taxon>
        <taxon>Fabaceae</taxon>
        <taxon>Papilionoideae</taxon>
        <taxon>50 kb inversion clade</taxon>
        <taxon>dalbergioids sensu lato</taxon>
        <taxon>Dalbergieae</taxon>
        <taxon>Pterocarpus clade</taxon>
        <taxon>Arachis</taxon>
    </lineage>
</organism>
<keyword evidence="1" id="KW-0175">Coiled coil</keyword>
<dbReference type="CDD" id="cd00121">
    <property type="entry name" value="MATH"/>
    <property type="match status" value="1"/>
</dbReference>
<dbReference type="InterPro" id="IPR050804">
    <property type="entry name" value="MCC"/>
</dbReference>
<keyword evidence="3" id="KW-1185">Reference proteome</keyword>
<dbReference type="PROSITE" id="PS50144">
    <property type="entry name" value="MATH"/>
    <property type="match status" value="1"/>
</dbReference>
<name>A0A9C6TAB5_ARADU</name>
<dbReference type="PANTHER" id="PTHR46236:SF35">
    <property type="entry name" value="MATH DOMAIN-CONTAINING PROTEIN"/>
    <property type="match status" value="1"/>
</dbReference>
<dbReference type="Gene3D" id="2.60.210.10">
    <property type="entry name" value="Apoptosis, Tumor Necrosis Factor Receptor Associated Protein 2, Chain A"/>
    <property type="match status" value="1"/>
</dbReference>
<dbReference type="SMART" id="SM00061">
    <property type="entry name" value="MATH"/>
    <property type="match status" value="1"/>
</dbReference>
<dbReference type="Pfam" id="PF22486">
    <property type="entry name" value="MATH_2"/>
    <property type="match status" value="1"/>
</dbReference>
<dbReference type="InterPro" id="IPR002083">
    <property type="entry name" value="MATH/TRAF_dom"/>
</dbReference>
<protein>
    <submittedName>
        <fullName evidence="4">Ubiquitin C-terminal hydrolase 12</fullName>
    </submittedName>
</protein>
<sequence length="190" mass="21789">MENQEKIGETFETFKWTIKDLSKLNTKNIYSQDFFIGGHPWVILMYLSGNNVDYLSIYLGVRDSSTLTDGWTRFSKFRLVLINQINNKLTTAKETEHTFSARDCVRGFKLCILLSDFYDHSKGFLVNGTCIIEAKISVNIPELEKKVYQAAPPVPCKFLPSLLKMVIILYLWTCLQSQWMSLLISGVLGK</sequence>
<keyword evidence="4" id="KW-0378">Hydrolase</keyword>
<dbReference type="KEGG" id="adu:107476019"/>
<proteinExistence type="predicted"/>
<accession>A0A9C6TAB5</accession>
<dbReference type="InterPro" id="IPR008974">
    <property type="entry name" value="TRAF-like"/>
</dbReference>
<feature type="domain" description="MATH" evidence="2">
    <location>
        <begin position="11"/>
        <end position="136"/>
    </location>
</feature>
<evidence type="ECO:0000313" key="4">
    <source>
        <dbReference type="RefSeq" id="XP_052112860.1"/>
    </source>
</evidence>
<evidence type="ECO:0000259" key="2">
    <source>
        <dbReference type="PROSITE" id="PS50144"/>
    </source>
</evidence>
<dbReference type="Proteomes" id="UP000515211">
    <property type="component" value="Chromosome 2"/>
</dbReference>